<dbReference type="SUPFAM" id="SSF51316">
    <property type="entry name" value="Mss4-like"/>
    <property type="match status" value="1"/>
</dbReference>
<proteinExistence type="inferred from homology"/>
<dbReference type="InterPro" id="IPR011057">
    <property type="entry name" value="Mss4-like_sf"/>
</dbReference>
<name>A0A4R5LW30_9GAMM</name>
<evidence type="ECO:0000313" key="6">
    <source>
        <dbReference type="EMBL" id="TDG15642.1"/>
    </source>
</evidence>
<comment type="caution">
    <text evidence="6">The sequence shown here is derived from an EMBL/GenBank/DDBJ whole genome shotgun (WGS) entry which is preliminary data.</text>
</comment>
<dbReference type="GO" id="GO:0046872">
    <property type="term" value="F:metal ion binding"/>
    <property type="evidence" value="ECO:0007669"/>
    <property type="project" value="UniProtKB-KW"/>
</dbReference>
<keyword evidence="7" id="KW-1185">Reference proteome</keyword>
<sequence>MEQQFHGECLCGKVRFHYSGASLWCAHCHCTLCQRAHGAAVVTWVGVTEAAFHLDAAADLLWYDSSEQAQRGFCGNCGSSLFFRSQRWPREVHIALAAMTDAIDRQPAAHVFWDAHVDWLSFNDALPKTEGSGDG</sequence>
<evidence type="ECO:0000313" key="7">
    <source>
        <dbReference type="Proteomes" id="UP000295554"/>
    </source>
</evidence>
<evidence type="ECO:0000256" key="4">
    <source>
        <dbReference type="ARBA" id="ARBA00023239"/>
    </source>
</evidence>
<dbReference type="Gene3D" id="3.90.1590.10">
    <property type="entry name" value="glutathione-dependent formaldehyde- activating enzyme (gfa)"/>
    <property type="match status" value="1"/>
</dbReference>
<dbReference type="PANTHER" id="PTHR33337">
    <property type="entry name" value="GFA DOMAIN-CONTAINING PROTEIN"/>
    <property type="match status" value="1"/>
</dbReference>
<dbReference type="EMBL" id="SMSE01000001">
    <property type="protein sequence ID" value="TDG15642.1"/>
    <property type="molecule type" value="Genomic_DNA"/>
</dbReference>
<keyword evidence="2" id="KW-0479">Metal-binding</keyword>
<dbReference type="AlphaFoldDB" id="A0A4R5LW30"/>
<comment type="similarity">
    <text evidence="1">Belongs to the Gfa family.</text>
</comment>
<dbReference type="Proteomes" id="UP000295554">
    <property type="component" value="Unassembled WGS sequence"/>
</dbReference>
<protein>
    <submittedName>
        <fullName evidence="6">GFA family protein</fullName>
    </submittedName>
</protein>
<keyword evidence="4" id="KW-0456">Lyase</keyword>
<accession>A0A4R5LW30</accession>
<keyword evidence="3" id="KW-0862">Zinc</keyword>
<dbReference type="PANTHER" id="PTHR33337:SF40">
    <property type="entry name" value="CENP-V_GFA DOMAIN-CONTAINING PROTEIN-RELATED"/>
    <property type="match status" value="1"/>
</dbReference>
<feature type="domain" description="CENP-V/GFA" evidence="5">
    <location>
        <begin position="5"/>
        <end position="114"/>
    </location>
</feature>
<evidence type="ECO:0000259" key="5">
    <source>
        <dbReference type="PROSITE" id="PS51891"/>
    </source>
</evidence>
<dbReference type="GO" id="GO:0016846">
    <property type="term" value="F:carbon-sulfur lyase activity"/>
    <property type="evidence" value="ECO:0007669"/>
    <property type="project" value="InterPro"/>
</dbReference>
<dbReference type="RefSeq" id="WP_133210299.1">
    <property type="nucleotide sequence ID" value="NZ_SMSE01000001.1"/>
</dbReference>
<evidence type="ECO:0000256" key="1">
    <source>
        <dbReference type="ARBA" id="ARBA00005495"/>
    </source>
</evidence>
<dbReference type="PROSITE" id="PS51891">
    <property type="entry name" value="CENP_V_GFA"/>
    <property type="match status" value="1"/>
</dbReference>
<evidence type="ECO:0000256" key="2">
    <source>
        <dbReference type="ARBA" id="ARBA00022723"/>
    </source>
</evidence>
<dbReference type="InterPro" id="IPR006913">
    <property type="entry name" value="CENP-V/GFA"/>
</dbReference>
<dbReference type="Pfam" id="PF04828">
    <property type="entry name" value="GFA"/>
    <property type="match status" value="1"/>
</dbReference>
<gene>
    <name evidence="6" type="ORF">E2F43_05300</name>
</gene>
<evidence type="ECO:0000256" key="3">
    <source>
        <dbReference type="ARBA" id="ARBA00022833"/>
    </source>
</evidence>
<dbReference type="OrthoDB" id="9786619at2"/>
<organism evidence="6 7">
    <name type="scientific">Seongchinamella unica</name>
    <dbReference type="NCBI Taxonomy" id="2547392"/>
    <lineage>
        <taxon>Bacteria</taxon>
        <taxon>Pseudomonadati</taxon>
        <taxon>Pseudomonadota</taxon>
        <taxon>Gammaproteobacteria</taxon>
        <taxon>Cellvibrionales</taxon>
        <taxon>Halieaceae</taxon>
        <taxon>Seongchinamella</taxon>
    </lineage>
</organism>
<reference evidence="6 7" key="1">
    <citation type="submission" date="2019-03" db="EMBL/GenBank/DDBJ databases">
        <title>Seongchinamella monodicae gen. nov., sp. nov., a novel member of the Gammaproteobacteria isolated from a tidal mudflat of beach.</title>
        <authorList>
            <person name="Yang H.G."/>
            <person name="Kang J.W."/>
            <person name="Lee S.D."/>
        </authorList>
    </citation>
    <scope>NUCLEOTIDE SEQUENCE [LARGE SCALE GENOMIC DNA]</scope>
    <source>
        <strain evidence="6 7">GH4-78</strain>
    </source>
</reference>